<protein>
    <recommendedName>
        <fullName evidence="3">Heat shock 70 kDa protein 12B</fullName>
    </recommendedName>
</protein>
<name>A0A8S3RLN6_MYTED</name>
<dbReference type="InterPro" id="IPR043129">
    <property type="entry name" value="ATPase_NBD"/>
</dbReference>
<sequence>MLIHFGMNTKKDHTKIYSNDVWRTEDGFATTKTPTTILFGEDGEFHSFGYEAEQTYTELIESGEADEYSYFTRFKMKLFQDESISTVHHPELKRKTRISRDLTLEDITGKGMKALKVFSESIRFLKEHFQKSCKVANFKLTKRYSLVLTVPAIWKDNAKQFMREAAKAAGIDEDFLTLAYEPEAAAIYCKEATVQRKEGTEGCSLQSFDAGHQFLVLDCGGECNCEMAAFPTTYRQLGL</sequence>
<evidence type="ECO:0000313" key="1">
    <source>
        <dbReference type="EMBL" id="CAG2209083.1"/>
    </source>
</evidence>
<dbReference type="EMBL" id="CAJPWZ010001133">
    <property type="protein sequence ID" value="CAG2209083.1"/>
    <property type="molecule type" value="Genomic_DNA"/>
</dbReference>
<evidence type="ECO:0008006" key="3">
    <source>
        <dbReference type="Google" id="ProtNLM"/>
    </source>
</evidence>
<accession>A0A8S3RLN6</accession>
<organism evidence="1 2">
    <name type="scientific">Mytilus edulis</name>
    <name type="common">Blue mussel</name>
    <dbReference type="NCBI Taxonomy" id="6550"/>
    <lineage>
        <taxon>Eukaryota</taxon>
        <taxon>Metazoa</taxon>
        <taxon>Spiralia</taxon>
        <taxon>Lophotrochozoa</taxon>
        <taxon>Mollusca</taxon>
        <taxon>Bivalvia</taxon>
        <taxon>Autobranchia</taxon>
        <taxon>Pteriomorphia</taxon>
        <taxon>Mytilida</taxon>
        <taxon>Mytiloidea</taxon>
        <taxon>Mytilidae</taxon>
        <taxon>Mytilinae</taxon>
        <taxon>Mytilus</taxon>
    </lineage>
</organism>
<proteinExistence type="predicted"/>
<comment type="caution">
    <text evidence="1">The sequence shown here is derived from an EMBL/GenBank/DDBJ whole genome shotgun (WGS) entry which is preliminary data.</text>
</comment>
<dbReference type="OrthoDB" id="2963168at2759"/>
<gene>
    <name evidence="1" type="ORF">MEDL_23233</name>
</gene>
<dbReference type="SUPFAM" id="SSF53067">
    <property type="entry name" value="Actin-like ATPase domain"/>
    <property type="match status" value="1"/>
</dbReference>
<dbReference type="AlphaFoldDB" id="A0A8S3RLN6"/>
<reference evidence="1" key="1">
    <citation type="submission" date="2021-03" db="EMBL/GenBank/DDBJ databases">
        <authorList>
            <person name="Bekaert M."/>
        </authorList>
    </citation>
    <scope>NUCLEOTIDE SEQUENCE</scope>
</reference>
<keyword evidence="2" id="KW-1185">Reference proteome</keyword>
<dbReference type="Proteomes" id="UP000683360">
    <property type="component" value="Unassembled WGS sequence"/>
</dbReference>
<evidence type="ECO:0000313" key="2">
    <source>
        <dbReference type="Proteomes" id="UP000683360"/>
    </source>
</evidence>
<dbReference type="Gene3D" id="3.30.420.40">
    <property type="match status" value="1"/>
</dbReference>
<dbReference type="PANTHER" id="PTHR14187">
    <property type="entry name" value="ALPHA KINASE/ELONGATION FACTOR 2 KINASE"/>
    <property type="match status" value="1"/>
</dbReference>
<dbReference type="PANTHER" id="PTHR14187:SF5">
    <property type="entry name" value="HEAT SHOCK 70 KDA PROTEIN 12A"/>
    <property type="match status" value="1"/>
</dbReference>